<gene>
    <name evidence="2" type="ORF">C8P69_10435</name>
</gene>
<protein>
    <submittedName>
        <fullName evidence="2">Uncharacterized protein</fullName>
    </submittedName>
</protein>
<dbReference type="AlphaFoldDB" id="A0A2T4Z516"/>
<name>A0A2T4Z516_9HYPH</name>
<evidence type="ECO:0000313" key="2">
    <source>
        <dbReference type="EMBL" id="PTM56989.1"/>
    </source>
</evidence>
<dbReference type="RefSeq" id="WP_146167313.1">
    <property type="nucleotide sequence ID" value="NZ_PZZL01000004.1"/>
</dbReference>
<reference evidence="2 3" key="1">
    <citation type="submission" date="2018-04" db="EMBL/GenBank/DDBJ databases">
        <title>Genomic Encyclopedia of Archaeal and Bacterial Type Strains, Phase II (KMG-II): from individual species to whole genera.</title>
        <authorList>
            <person name="Goeker M."/>
        </authorList>
    </citation>
    <scope>NUCLEOTIDE SEQUENCE [LARGE SCALE GENOMIC DNA]</scope>
    <source>
        <strain evidence="2 3">DSM 25521</strain>
    </source>
</reference>
<accession>A0A2T4Z516</accession>
<comment type="caution">
    <text evidence="2">The sequence shown here is derived from an EMBL/GenBank/DDBJ whole genome shotgun (WGS) entry which is preliminary data.</text>
</comment>
<proteinExistence type="predicted"/>
<dbReference type="Proteomes" id="UP000241808">
    <property type="component" value="Unassembled WGS sequence"/>
</dbReference>
<dbReference type="OrthoDB" id="8161147at2"/>
<evidence type="ECO:0000313" key="3">
    <source>
        <dbReference type="Proteomes" id="UP000241808"/>
    </source>
</evidence>
<feature type="chain" id="PRO_5015769028" evidence="1">
    <location>
        <begin position="23"/>
        <end position="121"/>
    </location>
</feature>
<keyword evidence="1" id="KW-0732">Signal</keyword>
<dbReference type="EMBL" id="PZZL01000004">
    <property type="protein sequence ID" value="PTM56989.1"/>
    <property type="molecule type" value="Genomic_DNA"/>
</dbReference>
<organism evidence="2 3">
    <name type="scientific">Phreatobacter oligotrophus</name>
    <dbReference type="NCBI Taxonomy" id="1122261"/>
    <lineage>
        <taxon>Bacteria</taxon>
        <taxon>Pseudomonadati</taxon>
        <taxon>Pseudomonadota</taxon>
        <taxon>Alphaproteobacteria</taxon>
        <taxon>Hyphomicrobiales</taxon>
        <taxon>Phreatobacteraceae</taxon>
        <taxon>Phreatobacter</taxon>
    </lineage>
</organism>
<keyword evidence="3" id="KW-1185">Reference proteome</keyword>
<feature type="signal peptide" evidence="1">
    <location>
        <begin position="1"/>
        <end position="22"/>
    </location>
</feature>
<evidence type="ECO:0000256" key="1">
    <source>
        <dbReference type="SAM" id="SignalP"/>
    </source>
</evidence>
<sequence length="121" mass="12835">MTTRWMRAAALVGLMAAGPALAAEDYGAWPLLRDPFPSTGGGGVMIGGYDPIVADGRCRTAFTATLPDGAVYRNRAEFDAVPAQGGILCTNGRWRSEDGSAEGTTPFRVFIRDGVKRMPPD</sequence>